<feature type="signal peptide" evidence="1">
    <location>
        <begin position="1"/>
        <end position="26"/>
    </location>
</feature>
<evidence type="ECO:0000256" key="1">
    <source>
        <dbReference type="SAM" id="SignalP"/>
    </source>
</evidence>
<organism evidence="2 3">
    <name type="scientific">Streptacidiphilus cavernicola</name>
    <dbReference type="NCBI Taxonomy" id="3342716"/>
    <lineage>
        <taxon>Bacteria</taxon>
        <taxon>Bacillati</taxon>
        <taxon>Actinomycetota</taxon>
        <taxon>Actinomycetes</taxon>
        <taxon>Kitasatosporales</taxon>
        <taxon>Streptomycetaceae</taxon>
        <taxon>Streptacidiphilus</taxon>
    </lineage>
</organism>
<evidence type="ECO:0008006" key="4">
    <source>
        <dbReference type="Google" id="ProtNLM"/>
    </source>
</evidence>
<protein>
    <recommendedName>
        <fullName evidence="4">LPXTG cell wall anchor domain-containing protein</fullName>
    </recommendedName>
</protein>
<sequence length="167" mass="16313">MRTARTLAVCALTAAALALPTAASFAAGNEGQIEANPSRVRPGGTVTLSTAETTCPKDSSIRVSEQNKGWSATLTKGTMSLVGTLRVPSTAKAGTYTVVGSCPTGGLIVAGEFTVVGTAVPTGSVSTGLGGGSSDGNTAEIAGGAALAAMALGGAVYLRRRAAAQRG</sequence>
<reference evidence="2 3" key="1">
    <citation type="submission" date="2024-09" db="EMBL/GenBank/DDBJ databases">
        <authorList>
            <person name="Lee S.D."/>
        </authorList>
    </citation>
    <scope>NUCLEOTIDE SEQUENCE [LARGE SCALE GENOMIC DNA]</scope>
    <source>
        <strain evidence="2 3">N1-5</strain>
    </source>
</reference>
<comment type="caution">
    <text evidence="2">The sequence shown here is derived from an EMBL/GenBank/DDBJ whole genome shotgun (WGS) entry which is preliminary data.</text>
</comment>
<evidence type="ECO:0000313" key="2">
    <source>
        <dbReference type="EMBL" id="MFC1401981.1"/>
    </source>
</evidence>
<proteinExistence type="predicted"/>
<name>A0ABV6UKJ7_9ACTN</name>
<accession>A0ABV6UKJ7</accession>
<dbReference type="Proteomes" id="UP001592528">
    <property type="component" value="Unassembled WGS sequence"/>
</dbReference>
<dbReference type="EMBL" id="JBHEZZ010000005">
    <property type="protein sequence ID" value="MFC1401981.1"/>
    <property type="molecule type" value="Genomic_DNA"/>
</dbReference>
<keyword evidence="1" id="KW-0732">Signal</keyword>
<dbReference type="RefSeq" id="WP_157624035.1">
    <property type="nucleotide sequence ID" value="NZ_JBHEZZ010000005.1"/>
</dbReference>
<evidence type="ECO:0000313" key="3">
    <source>
        <dbReference type="Proteomes" id="UP001592528"/>
    </source>
</evidence>
<feature type="chain" id="PRO_5046988181" description="LPXTG cell wall anchor domain-containing protein" evidence="1">
    <location>
        <begin position="27"/>
        <end position="167"/>
    </location>
</feature>
<gene>
    <name evidence="2" type="ORF">ACEZDJ_11860</name>
</gene>
<keyword evidence="3" id="KW-1185">Reference proteome</keyword>